<accession>A0A0R2D639</accession>
<proteinExistence type="predicted"/>
<name>A0A0R2D639_9LACO</name>
<dbReference type="STRING" id="1423796.FC24_GL000096"/>
<protein>
    <submittedName>
        <fullName evidence="1">Uncharacterized protein</fullName>
    </submittedName>
</protein>
<dbReference type="RefSeq" id="WP_235807295.1">
    <property type="nucleotide sequence ID" value="NZ_AYYI01000010.1"/>
</dbReference>
<dbReference type="AlphaFoldDB" id="A0A0R2D639"/>
<dbReference type="Proteomes" id="UP000051638">
    <property type="component" value="Unassembled WGS sequence"/>
</dbReference>
<organism evidence="1 2">
    <name type="scientific">Loigolactobacillus rennini DSM 20253</name>
    <dbReference type="NCBI Taxonomy" id="1423796"/>
    <lineage>
        <taxon>Bacteria</taxon>
        <taxon>Bacillati</taxon>
        <taxon>Bacillota</taxon>
        <taxon>Bacilli</taxon>
        <taxon>Lactobacillales</taxon>
        <taxon>Lactobacillaceae</taxon>
        <taxon>Loigolactobacillus</taxon>
    </lineage>
</organism>
<reference evidence="1 2" key="1">
    <citation type="journal article" date="2015" name="Genome Announc.">
        <title>Expanding the biotechnology potential of lactobacilli through comparative genomics of 213 strains and associated genera.</title>
        <authorList>
            <person name="Sun Z."/>
            <person name="Harris H.M."/>
            <person name="McCann A."/>
            <person name="Guo C."/>
            <person name="Argimon S."/>
            <person name="Zhang W."/>
            <person name="Yang X."/>
            <person name="Jeffery I.B."/>
            <person name="Cooney J.C."/>
            <person name="Kagawa T.F."/>
            <person name="Liu W."/>
            <person name="Song Y."/>
            <person name="Salvetti E."/>
            <person name="Wrobel A."/>
            <person name="Rasinkangas P."/>
            <person name="Parkhill J."/>
            <person name="Rea M.C."/>
            <person name="O'Sullivan O."/>
            <person name="Ritari J."/>
            <person name="Douillard F.P."/>
            <person name="Paul Ross R."/>
            <person name="Yang R."/>
            <person name="Briner A.E."/>
            <person name="Felis G.E."/>
            <person name="de Vos W.M."/>
            <person name="Barrangou R."/>
            <person name="Klaenhammer T.R."/>
            <person name="Caufield P.W."/>
            <person name="Cui Y."/>
            <person name="Zhang H."/>
            <person name="O'Toole P.W."/>
        </authorList>
    </citation>
    <scope>NUCLEOTIDE SEQUENCE [LARGE SCALE GENOMIC DNA]</scope>
    <source>
        <strain evidence="1 2">DSM 20253</strain>
    </source>
</reference>
<sequence>MKKLATGAWDWPRYTEFIPQFAAAYQAVEPAVASDFDHYAADFPTRQEIMAHYQKSWYQIKQAAGLAFLPQQLATGELLNCVSEIFTDDGTSLTALMRYGITPALLTARFGSVDRVYQMLNVKPTEQEHDFKGETD</sequence>
<evidence type="ECO:0000313" key="1">
    <source>
        <dbReference type="EMBL" id="KRM99551.1"/>
    </source>
</evidence>
<dbReference type="EMBL" id="AYYI01000010">
    <property type="protein sequence ID" value="KRM99551.1"/>
    <property type="molecule type" value="Genomic_DNA"/>
</dbReference>
<keyword evidence="2" id="KW-1185">Reference proteome</keyword>
<comment type="caution">
    <text evidence="1">The sequence shown here is derived from an EMBL/GenBank/DDBJ whole genome shotgun (WGS) entry which is preliminary data.</text>
</comment>
<evidence type="ECO:0000313" key="2">
    <source>
        <dbReference type="Proteomes" id="UP000051638"/>
    </source>
</evidence>
<dbReference type="PATRIC" id="fig|1423796.3.peg.97"/>
<gene>
    <name evidence="1" type="ORF">FC24_GL000096</name>
</gene>